<keyword evidence="2" id="KW-0812">Transmembrane</keyword>
<accession>A0A1C6SEH9</accession>
<feature type="transmembrane region" description="Helical" evidence="2">
    <location>
        <begin position="49"/>
        <end position="73"/>
    </location>
</feature>
<evidence type="ECO:0000313" key="4">
    <source>
        <dbReference type="Proteomes" id="UP000198959"/>
    </source>
</evidence>
<evidence type="ECO:0000256" key="1">
    <source>
        <dbReference type="SAM" id="MobiDB-lite"/>
    </source>
</evidence>
<name>A0A1C6SEH9_9ACTN</name>
<gene>
    <name evidence="3" type="ORF">GA0074692_2435</name>
</gene>
<feature type="transmembrane region" description="Helical" evidence="2">
    <location>
        <begin position="85"/>
        <end position="112"/>
    </location>
</feature>
<dbReference type="Proteomes" id="UP000198959">
    <property type="component" value="Unassembled WGS sequence"/>
</dbReference>
<feature type="transmembrane region" description="Helical" evidence="2">
    <location>
        <begin position="162"/>
        <end position="183"/>
    </location>
</feature>
<evidence type="ECO:0000256" key="2">
    <source>
        <dbReference type="SAM" id="Phobius"/>
    </source>
</evidence>
<feature type="region of interest" description="Disordered" evidence="1">
    <location>
        <begin position="211"/>
        <end position="231"/>
    </location>
</feature>
<feature type="transmembrane region" description="Helical" evidence="2">
    <location>
        <begin position="132"/>
        <end position="150"/>
    </location>
</feature>
<evidence type="ECO:0008006" key="5">
    <source>
        <dbReference type="Google" id="ProtNLM"/>
    </source>
</evidence>
<evidence type="ECO:0000313" key="3">
    <source>
        <dbReference type="EMBL" id="SCL27895.1"/>
    </source>
</evidence>
<proteinExistence type="predicted"/>
<keyword evidence="2" id="KW-0472">Membrane</keyword>
<dbReference type="RefSeq" id="WP_091643351.1">
    <property type="nucleotide sequence ID" value="NZ_FMHW01000002.1"/>
</dbReference>
<organism evidence="3 4">
    <name type="scientific">Micromonospora pallida</name>
    <dbReference type="NCBI Taxonomy" id="145854"/>
    <lineage>
        <taxon>Bacteria</taxon>
        <taxon>Bacillati</taxon>
        <taxon>Actinomycetota</taxon>
        <taxon>Actinomycetes</taxon>
        <taxon>Micromonosporales</taxon>
        <taxon>Micromonosporaceae</taxon>
        <taxon>Micromonospora</taxon>
    </lineage>
</organism>
<feature type="transmembrane region" description="Helical" evidence="2">
    <location>
        <begin position="189"/>
        <end position="207"/>
    </location>
</feature>
<reference evidence="4" key="1">
    <citation type="submission" date="2016-06" db="EMBL/GenBank/DDBJ databases">
        <authorList>
            <person name="Varghese N."/>
            <person name="Submissions Spin"/>
        </authorList>
    </citation>
    <scope>NUCLEOTIDE SEQUENCE [LARGE SCALE GENOMIC DNA]</scope>
    <source>
        <strain evidence="4">DSM 43817</strain>
    </source>
</reference>
<sequence length="231" mass="23802">MGGSRAVGLAGIGFVVLTVGRFVQLATTERPDLAGPLEPVGRYLDAHGTGVAVGTWAGLVAFGLLLVFVVGLARQAQPAGGLASSLVLAGGILVLATLTVNSVMLISGINIGRDGDVAEAVRLLRLAPHIDHFMHLPNALWQAALAVLLLRTRVLARPFGATLALLAAAEFVVSAIGLATSEFTGPERLPFLGLLLWVLAAGVALLARPGSRHQPPGLRPDSREIPESVSG</sequence>
<dbReference type="EMBL" id="FMHW01000002">
    <property type="protein sequence ID" value="SCL27895.1"/>
    <property type="molecule type" value="Genomic_DNA"/>
</dbReference>
<protein>
    <recommendedName>
        <fullName evidence="5">DUF4386 family protein</fullName>
    </recommendedName>
</protein>
<keyword evidence="4" id="KW-1185">Reference proteome</keyword>
<keyword evidence="2" id="KW-1133">Transmembrane helix</keyword>
<dbReference type="AlphaFoldDB" id="A0A1C6SEH9"/>
<feature type="compositionally biased region" description="Basic and acidic residues" evidence="1">
    <location>
        <begin position="220"/>
        <end position="231"/>
    </location>
</feature>